<feature type="domain" description="Kazal-like" evidence="4">
    <location>
        <begin position="32"/>
        <end position="84"/>
    </location>
</feature>
<dbReference type="GeneTree" id="ENSGT00390000018436"/>
<dbReference type="InterPro" id="IPR036058">
    <property type="entry name" value="Kazal_dom_sf"/>
</dbReference>
<evidence type="ECO:0000256" key="2">
    <source>
        <dbReference type="ARBA" id="ARBA00022525"/>
    </source>
</evidence>
<dbReference type="GO" id="GO:0008201">
    <property type="term" value="F:heparin binding"/>
    <property type="evidence" value="ECO:0007669"/>
    <property type="project" value="TreeGrafter"/>
</dbReference>
<dbReference type="FunFam" id="3.30.60.30:FF:000012">
    <property type="entry name" value="SPARC-related modular calcium binding protein 1"/>
    <property type="match status" value="1"/>
</dbReference>
<evidence type="ECO:0000313" key="5">
    <source>
        <dbReference type="Ensembl" id="ENSMGAP00000030944.1"/>
    </source>
</evidence>
<keyword evidence="3" id="KW-1015">Disulfide bond</keyword>
<comment type="subcellular location">
    <subcellularLocation>
        <location evidence="1">Secreted</location>
    </subcellularLocation>
</comment>
<dbReference type="PANTHER" id="PTHR12352">
    <property type="entry name" value="SECRETED MODULAR CALCIUM-BINDING PROTEIN"/>
    <property type="match status" value="1"/>
</dbReference>
<keyword evidence="6" id="KW-1185">Reference proteome</keyword>
<evidence type="ECO:0000313" key="6">
    <source>
        <dbReference type="Proteomes" id="UP000001645"/>
    </source>
</evidence>
<reference evidence="5" key="1">
    <citation type="journal article" date="2010" name="PLoS Biol.">
        <title>Multi-platform next-generation sequencing of the domestic turkey (Meleagris gallopavo): genome assembly and analysis.</title>
        <authorList>
            <person name="Dalloul R.A."/>
            <person name="Long J.A."/>
            <person name="Zimin A.V."/>
            <person name="Aslam L."/>
            <person name="Beal K."/>
            <person name="Blomberg L.A."/>
            <person name="Bouffard P."/>
            <person name="Burt D.W."/>
            <person name="Crasta O."/>
            <person name="Crooijmans R.P."/>
            <person name="Cooper K."/>
            <person name="Coulombe R.A."/>
            <person name="De S."/>
            <person name="Delany M.E."/>
            <person name="Dodgson J.B."/>
            <person name="Dong J.J."/>
            <person name="Evans C."/>
            <person name="Frederickson K.M."/>
            <person name="Flicek P."/>
            <person name="Florea L."/>
            <person name="Folkerts O."/>
            <person name="Groenen M.A."/>
            <person name="Harkins T.T."/>
            <person name="Herrero J."/>
            <person name="Hoffmann S."/>
            <person name="Megens H.J."/>
            <person name="Jiang A."/>
            <person name="de Jong P."/>
            <person name="Kaiser P."/>
            <person name="Kim H."/>
            <person name="Kim K.W."/>
            <person name="Kim S."/>
            <person name="Langenberger D."/>
            <person name="Lee M.K."/>
            <person name="Lee T."/>
            <person name="Mane S."/>
            <person name="Marcais G."/>
            <person name="Marz M."/>
            <person name="McElroy A.P."/>
            <person name="Modise T."/>
            <person name="Nefedov M."/>
            <person name="Notredame C."/>
            <person name="Paton I.R."/>
            <person name="Payne W.S."/>
            <person name="Pertea G."/>
            <person name="Prickett D."/>
            <person name="Puiu D."/>
            <person name="Qioa D."/>
            <person name="Raineri E."/>
            <person name="Ruffier M."/>
            <person name="Salzberg S.L."/>
            <person name="Schatz M.C."/>
            <person name="Scheuring C."/>
            <person name="Schmidt C.J."/>
            <person name="Schroeder S."/>
            <person name="Searle S.M."/>
            <person name="Smith E.J."/>
            <person name="Smith J."/>
            <person name="Sonstegard T.S."/>
            <person name="Stadler P.F."/>
            <person name="Tafer H."/>
            <person name="Tu Z.J."/>
            <person name="Van Tassell C.P."/>
            <person name="Vilella A.J."/>
            <person name="Williams K.P."/>
            <person name="Yorke J.A."/>
            <person name="Zhang L."/>
            <person name="Zhang H.B."/>
            <person name="Zhang X."/>
            <person name="Zhang Y."/>
            <person name="Reed K.M."/>
        </authorList>
    </citation>
    <scope>NUCLEOTIDE SEQUENCE [LARGE SCALE GENOMIC DNA]</scope>
</reference>
<dbReference type="Proteomes" id="UP000001645">
    <property type="component" value="Unplaced"/>
</dbReference>
<dbReference type="InParanoid" id="A0A803YGP7"/>
<dbReference type="CDD" id="cd00104">
    <property type="entry name" value="KAZAL_FS"/>
    <property type="match status" value="1"/>
</dbReference>
<protein>
    <recommendedName>
        <fullName evidence="4">Kazal-like domain-containing protein</fullName>
    </recommendedName>
</protein>
<evidence type="ECO:0000256" key="3">
    <source>
        <dbReference type="ARBA" id="ARBA00023157"/>
    </source>
</evidence>
<dbReference type="SMART" id="SM00280">
    <property type="entry name" value="KAZAL"/>
    <property type="match status" value="1"/>
</dbReference>
<reference evidence="5" key="3">
    <citation type="submission" date="2025-09" db="UniProtKB">
        <authorList>
            <consortium name="Ensembl"/>
        </authorList>
    </citation>
    <scope>IDENTIFICATION</scope>
</reference>
<dbReference type="SUPFAM" id="SSF100895">
    <property type="entry name" value="Kazal-type serine protease inhibitors"/>
    <property type="match status" value="1"/>
</dbReference>
<proteinExistence type="predicted"/>
<dbReference type="GO" id="GO:0050840">
    <property type="term" value="F:extracellular matrix binding"/>
    <property type="evidence" value="ECO:0007669"/>
    <property type="project" value="TreeGrafter"/>
</dbReference>
<dbReference type="InterPro" id="IPR002350">
    <property type="entry name" value="Kazal_dom"/>
</dbReference>
<dbReference type="AlphaFoldDB" id="A0A803YGP7"/>
<dbReference type="PANTHER" id="PTHR12352:SF13">
    <property type="entry name" value="SPARC-RELATED MODULAR CALCIUM-BINDING PROTEIN 1"/>
    <property type="match status" value="1"/>
</dbReference>
<evidence type="ECO:0000259" key="4">
    <source>
        <dbReference type="PROSITE" id="PS51465"/>
    </source>
</evidence>
<dbReference type="Ensembl" id="ENSMGAT00000033336.1">
    <property type="protein sequence ID" value="ENSMGAP00000030944.1"/>
    <property type="gene ID" value="ENSMGAG00000019821.1"/>
</dbReference>
<dbReference type="PROSITE" id="PS51465">
    <property type="entry name" value="KAZAL_2"/>
    <property type="match status" value="1"/>
</dbReference>
<dbReference type="Pfam" id="PF07648">
    <property type="entry name" value="Kazal_2"/>
    <property type="match status" value="1"/>
</dbReference>
<reference evidence="5" key="2">
    <citation type="submission" date="2025-08" db="UniProtKB">
        <authorList>
            <consortium name="Ensembl"/>
        </authorList>
    </citation>
    <scope>IDENTIFICATION</scope>
</reference>
<keyword evidence="2" id="KW-0964">Secreted</keyword>
<name>A0A803YGP7_MELGA</name>
<dbReference type="InterPro" id="IPR051950">
    <property type="entry name" value="Dev_reg/Prot_inhib"/>
</dbReference>
<dbReference type="GO" id="GO:0030198">
    <property type="term" value="P:extracellular matrix organization"/>
    <property type="evidence" value="ECO:0007669"/>
    <property type="project" value="TreeGrafter"/>
</dbReference>
<dbReference type="GO" id="GO:0005604">
    <property type="term" value="C:basement membrane"/>
    <property type="evidence" value="ECO:0007669"/>
    <property type="project" value="TreeGrafter"/>
</dbReference>
<dbReference type="Gene3D" id="3.30.60.30">
    <property type="match status" value="1"/>
</dbReference>
<organism evidence="5 6">
    <name type="scientific">Meleagris gallopavo</name>
    <name type="common">Wild turkey</name>
    <dbReference type="NCBI Taxonomy" id="9103"/>
    <lineage>
        <taxon>Eukaryota</taxon>
        <taxon>Metazoa</taxon>
        <taxon>Chordata</taxon>
        <taxon>Craniata</taxon>
        <taxon>Vertebrata</taxon>
        <taxon>Euteleostomi</taxon>
        <taxon>Archelosauria</taxon>
        <taxon>Archosauria</taxon>
        <taxon>Dinosauria</taxon>
        <taxon>Saurischia</taxon>
        <taxon>Theropoda</taxon>
        <taxon>Coelurosauria</taxon>
        <taxon>Aves</taxon>
        <taxon>Neognathae</taxon>
        <taxon>Galloanserae</taxon>
        <taxon>Galliformes</taxon>
        <taxon>Phasianidae</taxon>
        <taxon>Meleagridinae</taxon>
        <taxon>Meleagris</taxon>
    </lineage>
</organism>
<accession>A0A803YGP7</accession>
<sequence>WVPPSLLNKLIFSSHSPSLFFSCSLQFLISDRDRDPQCNLHCSRSQSKPLCASDGRTYESMCDYQRAKCRESSLSVTHRGRCKGRW</sequence>
<evidence type="ECO:0000256" key="1">
    <source>
        <dbReference type="ARBA" id="ARBA00004613"/>
    </source>
</evidence>
<dbReference type="GO" id="GO:0005615">
    <property type="term" value="C:extracellular space"/>
    <property type="evidence" value="ECO:0007669"/>
    <property type="project" value="TreeGrafter"/>
</dbReference>